<dbReference type="HOGENOM" id="CLU_3289923_0_0_9"/>
<dbReference type="Proteomes" id="UP000006028">
    <property type="component" value="Unassembled WGS sequence"/>
</dbReference>
<dbReference type="BioCyc" id="FCF748224-HMP:GTSS-1017-MONOMER"/>
<evidence type="ECO:0000313" key="1">
    <source>
        <dbReference type="EMBL" id="EFQ05482.1"/>
    </source>
</evidence>
<reference evidence="1 2" key="1">
    <citation type="submission" date="2010-08" db="EMBL/GenBank/DDBJ databases">
        <authorList>
            <person name="Weinstock G."/>
            <person name="Sodergren E."/>
            <person name="Clifton S."/>
            <person name="Fulton L."/>
            <person name="Fulton B."/>
            <person name="Courtney L."/>
            <person name="Fronick C."/>
            <person name="Harrison M."/>
            <person name="Strong C."/>
            <person name="Farmer C."/>
            <person name="Delahaunty K."/>
            <person name="Markovic C."/>
            <person name="Hall O."/>
            <person name="Minx P."/>
            <person name="Tomlinson C."/>
            <person name="Mitreva M."/>
            <person name="Hou S."/>
            <person name="Chen J."/>
            <person name="Wollam A."/>
            <person name="Pepin K.H."/>
            <person name="Johnson M."/>
            <person name="Bhonagiri V."/>
            <person name="Zhang X."/>
            <person name="Suruliraj S."/>
            <person name="Warren W."/>
            <person name="Chinwalla A."/>
            <person name="Mardis E.R."/>
            <person name="Wilson R.K."/>
        </authorList>
    </citation>
    <scope>NUCLEOTIDE SEQUENCE [LARGE SCALE GENOMIC DNA]</scope>
    <source>
        <strain evidence="1 2">KLE1255</strain>
    </source>
</reference>
<sequence>MTTAPKHCSTRRAQKITQFIRTSGTLRRSPYPCFYFSTFS</sequence>
<dbReference type="STRING" id="748224.HMPREF9436_03000"/>
<accession>E2ZMS1</accession>
<comment type="caution">
    <text evidence="1">The sequence shown here is derived from an EMBL/GenBank/DDBJ whole genome shotgun (WGS) entry which is preliminary data.</text>
</comment>
<dbReference type="AlphaFoldDB" id="E2ZMS1"/>
<name>E2ZMS1_9FIRM</name>
<dbReference type="EMBL" id="AECU01000217">
    <property type="protein sequence ID" value="EFQ05482.1"/>
    <property type="molecule type" value="Genomic_DNA"/>
</dbReference>
<protein>
    <submittedName>
        <fullName evidence="1">Uncharacterized protein</fullName>
    </submittedName>
</protein>
<gene>
    <name evidence="1" type="ORF">HMPREF9436_03000</name>
</gene>
<proteinExistence type="predicted"/>
<organism evidence="1 2">
    <name type="scientific">Faecalibacterium cf. prausnitzii KLE1255</name>
    <dbReference type="NCBI Taxonomy" id="748224"/>
    <lineage>
        <taxon>Bacteria</taxon>
        <taxon>Bacillati</taxon>
        <taxon>Bacillota</taxon>
        <taxon>Clostridia</taxon>
        <taxon>Eubacteriales</taxon>
        <taxon>Oscillospiraceae</taxon>
        <taxon>Faecalibacterium</taxon>
    </lineage>
</organism>
<evidence type="ECO:0000313" key="2">
    <source>
        <dbReference type="Proteomes" id="UP000006028"/>
    </source>
</evidence>